<gene>
    <name evidence="2" type="ORF">Poli38472_004192</name>
</gene>
<dbReference type="AlphaFoldDB" id="A0A8K1CMS6"/>
<protein>
    <recommendedName>
        <fullName evidence="1">Phosphatidate phosphatase APP1 catalytic domain-containing protein</fullName>
    </recommendedName>
</protein>
<comment type="caution">
    <text evidence="2">The sequence shown here is derived from an EMBL/GenBank/DDBJ whole genome shotgun (WGS) entry which is preliminary data.</text>
</comment>
<feature type="domain" description="Phosphatidate phosphatase APP1 catalytic" evidence="1">
    <location>
        <begin position="266"/>
        <end position="412"/>
    </location>
</feature>
<evidence type="ECO:0000313" key="2">
    <source>
        <dbReference type="EMBL" id="TMW66427.1"/>
    </source>
</evidence>
<accession>A0A8K1CMS6</accession>
<organism evidence="2 3">
    <name type="scientific">Pythium oligandrum</name>
    <name type="common">Mycoparasitic fungus</name>
    <dbReference type="NCBI Taxonomy" id="41045"/>
    <lineage>
        <taxon>Eukaryota</taxon>
        <taxon>Sar</taxon>
        <taxon>Stramenopiles</taxon>
        <taxon>Oomycota</taxon>
        <taxon>Peronosporomycetes</taxon>
        <taxon>Pythiales</taxon>
        <taxon>Pythiaceae</taxon>
        <taxon>Pythium</taxon>
    </lineage>
</organism>
<dbReference type="Proteomes" id="UP000794436">
    <property type="component" value="Unassembled WGS sequence"/>
</dbReference>
<reference evidence="2" key="1">
    <citation type="submission" date="2019-03" db="EMBL/GenBank/DDBJ databases">
        <title>Long read genome sequence of the mycoparasitic Pythium oligandrum ATCC 38472 isolated from sugarbeet rhizosphere.</title>
        <authorList>
            <person name="Gaulin E."/>
        </authorList>
    </citation>
    <scope>NUCLEOTIDE SEQUENCE</scope>
    <source>
        <strain evidence="2">ATCC 38472_TT</strain>
    </source>
</reference>
<name>A0A8K1CMS6_PYTOL</name>
<dbReference type="PANTHER" id="PTHR40861:SF1">
    <property type="entry name" value="PHOSPHATIDATE PHOSPHATASE APP1 CATALYTIC DOMAIN-CONTAINING PROTEIN"/>
    <property type="match status" value="1"/>
</dbReference>
<dbReference type="Pfam" id="PF09949">
    <property type="entry name" value="APP1_cat"/>
    <property type="match status" value="1"/>
</dbReference>
<proteinExistence type="predicted"/>
<evidence type="ECO:0000313" key="3">
    <source>
        <dbReference type="Proteomes" id="UP000794436"/>
    </source>
</evidence>
<dbReference type="EMBL" id="SPLM01000036">
    <property type="protein sequence ID" value="TMW66427.1"/>
    <property type="molecule type" value="Genomic_DNA"/>
</dbReference>
<dbReference type="PANTHER" id="PTHR40861">
    <property type="entry name" value="DUF2183 DOMAIN-CONTAINING PROTEIN"/>
    <property type="match status" value="1"/>
</dbReference>
<evidence type="ECO:0000259" key="1">
    <source>
        <dbReference type="Pfam" id="PF09949"/>
    </source>
</evidence>
<keyword evidence="3" id="KW-1185">Reference proteome</keyword>
<sequence length="505" mass="56090">MRIQQQPRHVSTWQLAAGGLQRKWKGIKQRTAWRFKTLKDRNTAIVFCTDEQKEKEIHFKPRSSRNLDDPMACHSVLASVSTDSLNGILGATSPQNSSHFSKTMTGFMLHSCSPPMRARVLDVIAFKRLDEITIVNRAVIIRAIQRCLLSPLHTEKAVLHAAACNILRSTYGKDLTLLKEQIHAGDEVYDEPGSSSSFYGSTSELLGGIGVVPPTPTSLSNDADAPHSGDLSQLLFGNKNVTEVVQVMQHIAIESLKVKQESPDLVKVISDIDDTLYPGWMDRRYPLHVPYPGVLELYDRVSRGIVDDPKIEPPVTFLTARPRGWLSVGRYLTIQHLRSLGVPNVTVLNGSVKGLVSSKKIAEVKLENFTRFAALFPEFNFVFFGDSGQGDALLASRLLESFPMQVLGTFIHDVNPTVDKTGDGQHKEVYKRQGVDFFSTYPGAGLFALDKGLISPDDLQAVTQAAEEELSAMQFHGANAEAKKTERRHELELDTERVQKMLESL</sequence>
<dbReference type="GO" id="GO:0008195">
    <property type="term" value="F:phosphatidate phosphatase activity"/>
    <property type="evidence" value="ECO:0007669"/>
    <property type="project" value="InterPro"/>
</dbReference>
<dbReference type="InterPro" id="IPR019236">
    <property type="entry name" value="APP1_cat"/>
</dbReference>
<dbReference type="OrthoDB" id="2117591at2759"/>